<feature type="transmembrane region" description="Helical" evidence="1">
    <location>
        <begin position="172"/>
        <end position="188"/>
    </location>
</feature>
<sequence length="189" mass="22064">MFLIYLLLSWFYTILFYFYFYQFHQEKSMTHPKRIISLHNLLGCICFLILLCLQHTSTTDILLILMGFSLSIIDIYQYIVDPFLSLLFFTSLLISQIPHIQIVLPMMVLLILRLISYLLPNQLGFGDVKLLVMWATCLSSLQLIWLIFIASSLGILFILFMNLLSSKRIEKIAFVPFLTTALTVVIYLF</sequence>
<name>A0A1J0A7Y6_9ENTE</name>
<feature type="transmembrane region" description="Helical" evidence="1">
    <location>
        <begin position="35"/>
        <end position="56"/>
    </location>
</feature>
<dbReference type="Proteomes" id="UP000191200">
    <property type="component" value="Chromosome"/>
</dbReference>
<evidence type="ECO:0000256" key="1">
    <source>
        <dbReference type="SAM" id="Phobius"/>
    </source>
</evidence>
<proteinExistence type="predicted"/>
<evidence type="ECO:0000313" key="4">
    <source>
        <dbReference type="Proteomes" id="UP000191200"/>
    </source>
</evidence>
<keyword evidence="4" id="KW-1185">Reference proteome</keyword>
<keyword evidence="1" id="KW-0812">Transmembrane</keyword>
<protein>
    <recommendedName>
        <fullName evidence="2">Prepilin type IV endopeptidase peptidase domain-containing protein</fullName>
    </recommendedName>
</protein>
<accession>A0A1J0A7Y6</accession>
<dbReference type="AlphaFoldDB" id="A0A1J0A7Y6"/>
<feature type="transmembrane region" description="Helical" evidence="1">
    <location>
        <begin position="76"/>
        <end position="95"/>
    </location>
</feature>
<keyword evidence="1" id="KW-1133">Transmembrane helix</keyword>
<dbReference type="RefSeq" id="WP_071457623.1">
    <property type="nucleotide sequence ID" value="NZ_CP017267.1"/>
</dbReference>
<dbReference type="InterPro" id="IPR000045">
    <property type="entry name" value="Prepilin_IV_endopep_pep"/>
</dbReference>
<feature type="transmembrane region" description="Helical" evidence="1">
    <location>
        <begin position="131"/>
        <end position="160"/>
    </location>
</feature>
<gene>
    <name evidence="3" type="ORF">BHY08_09460</name>
</gene>
<dbReference type="STRING" id="519472.BHY08_09460"/>
<feature type="domain" description="Prepilin type IV endopeptidase peptidase" evidence="2">
    <location>
        <begin position="61"/>
        <end position="159"/>
    </location>
</feature>
<dbReference type="Pfam" id="PF01478">
    <property type="entry name" value="Peptidase_A24"/>
    <property type="match status" value="1"/>
</dbReference>
<dbReference type="GO" id="GO:0016020">
    <property type="term" value="C:membrane"/>
    <property type="evidence" value="ECO:0007669"/>
    <property type="project" value="InterPro"/>
</dbReference>
<dbReference type="GO" id="GO:0004190">
    <property type="term" value="F:aspartic-type endopeptidase activity"/>
    <property type="evidence" value="ECO:0007669"/>
    <property type="project" value="InterPro"/>
</dbReference>
<feature type="transmembrane region" description="Helical" evidence="1">
    <location>
        <begin position="6"/>
        <end position="23"/>
    </location>
</feature>
<reference evidence="3 4" key="1">
    <citation type="submission" date="2016-09" db="EMBL/GenBank/DDBJ databases">
        <title>Vagococcus teuberi sp. nov., isolated from the Malian artisanal sour milk fene.</title>
        <authorList>
            <person name="Wullschleger S."/>
            <person name="Seifert C."/>
            <person name="Baumgartner S."/>
            <person name="Lacroix C."/>
            <person name="Bonfoh B."/>
            <person name="Stevens M.J."/>
            <person name="Meile L."/>
        </authorList>
    </citation>
    <scope>NUCLEOTIDE SEQUENCE [LARGE SCALE GENOMIC DNA]</scope>
    <source>
        <strain evidence="3 4">DSM 21459</strain>
    </source>
</reference>
<evidence type="ECO:0000259" key="2">
    <source>
        <dbReference type="Pfam" id="PF01478"/>
    </source>
</evidence>
<dbReference type="KEGG" id="vte:BHY08_09460"/>
<dbReference type="EMBL" id="CP017267">
    <property type="protein sequence ID" value="APB32015.1"/>
    <property type="molecule type" value="Genomic_DNA"/>
</dbReference>
<evidence type="ECO:0000313" key="3">
    <source>
        <dbReference type="EMBL" id="APB32015.1"/>
    </source>
</evidence>
<keyword evidence="1" id="KW-0472">Membrane</keyword>
<organism evidence="3 4">
    <name type="scientific">Vagococcus teuberi</name>
    <dbReference type="NCBI Taxonomy" id="519472"/>
    <lineage>
        <taxon>Bacteria</taxon>
        <taxon>Bacillati</taxon>
        <taxon>Bacillota</taxon>
        <taxon>Bacilli</taxon>
        <taxon>Lactobacillales</taxon>
        <taxon>Enterococcaceae</taxon>
        <taxon>Vagococcus</taxon>
    </lineage>
</organism>
<feature type="transmembrane region" description="Helical" evidence="1">
    <location>
        <begin position="102"/>
        <end position="119"/>
    </location>
</feature>